<feature type="compositionally biased region" description="Basic and acidic residues" evidence="1">
    <location>
        <begin position="34"/>
        <end position="47"/>
    </location>
</feature>
<proteinExistence type="predicted"/>
<feature type="region of interest" description="Disordered" evidence="1">
    <location>
        <begin position="20"/>
        <end position="64"/>
    </location>
</feature>
<reference evidence="2 3" key="1">
    <citation type="submission" date="2019-04" db="EMBL/GenBank/DDBJ databases">
        <title>Isolation and identification of Cellulomonas shaoxiangyii sp. Nov. isolated from feces of the Tibetan antelopes (Pantholops hodgsonii) in the Qinghai-Tibet plateau of China.</title>
        <authorList>
            <person name="Tian Z."/>
        </authorList>
    </citation>
    <scope>NUCLEOTIDE SEQUENCE [LARGE SCALE GENOMIC DNA]</scope>
    <source>
        <strain evidence="2 3">Z28</strain>
    </source>
</reference>
<gene>
    <name evidence="2" type="ORF">E5225_11385</name>
</gene>
<evidence type="ECO:0000313" key="3">
    <source>
        <dbReference type="Proteomes" id="UP000296469"/>
    </source>
</evidence>
<dbReference type="Proteomes" id="UP000296469">
    <property type="component" value="Chromosome"/>
</dbReference>
<organism evidence="2 3">
    <name type="scientific">Cellulomonas shaoxiangyii</name>
    <dbReference type="NCBI Taxonomy" id="2566013"/>
    <lineage>
        <taxon>Bacteria</taxon>
        <taxon>Bacillati</taxon>
        <taxon>Actinomycetota</taxon>
        <taxon>Actinomycetes</taxon>
        <taxon>Micrococcales</taxon>
        <taxon>Cellulomonadaceae</taxon>
        <taxon>Cellulomonas</taxon>
    </lineage>
</organism>
<dbReference type="AlphaFoldDB" id="A0A4P7SKS7"/>
<accession>A0A4P7SKS7</accession>
<sequence length="64" mass="7306">MHPLSTYDVVRSDHRLRLTASARLRTRAQRRASRRTDASGRPPERPQSRPVPVPVHAHGWTLTS</sequence>
<name>A0A4P7SKS7_9CELL</name>
<protein>
    <submittedName>
        <fullName evidence="2">Uncharacterized protein</fullName>
    </submittedName>
</protein>
<dbReference type="KEGG" id="celz:E5225_11385"/>
<dbReference type="EMBL" id="CP039291">
    <property type="protein sequence ID" value="QCB94077.1"/>
    <property type="molecule type" value="Genomic_DNA"/>
</dbReference>
<dbReference type="RefSeq" id="WP_135973994.1">
    <property type="nucleotide sequence ID" value="NZ_CP039291.1"/>
</dbReference>
<evidence type="ECO:0000256" key="1">
    <source>
        <dbReference type="SAM" id="MobiDB-lite"/>
    </source>
</evidence>
<evidence type="ECO:0000313" key="2">
    <source>
        <dbReference type="EMBL" id="QCB94077.1"/>
    </source>
</evidence>
<keyword evidence="3" id="KW-1185">Reference proteome</keyword>
<feature type="compositionally biased region" description="Basic residues" evidence="1">
    <location>
        <begin position="24"/>
        <end position="33"/>
    </location>
</feature>